<proteinExistence type="predicted"/>
<reference evidence="1 2" key="1">
    <citation type="journal article" date="2019" name="Nat. Ecol. Evol.">
        <title>Megaphylogeny resolves global patterns of mushroom evolution.</title>
        <authorList>
            <person name="Varga T."/>
            <person name="Krizsan K."/>
            <person name="Foldi C."/>
            <person name="Dima B."/>
            <person name="Sanchez-Garcia M."/>
            <person name="Sanchez-Ramirez S."/>
            <person name="Szollosi G.J."/>
            <person name="Szarkandi J.G."/>
            <person name="Papp V."/>
            <person name="Albert L."/>
            <person name="Andreopoulos W."/>
            <person name="Angelini C."/>
            <person name="Antonin V."/>
            <person name="Barry K.W."/>
            <person name="Bougher N.L."/>
            <person name="Buchanan P."/>
            <person name="Buyck B."/>
            <person name="Bense V."/>
            <person name="Catcheside P."/>
            <person name="Chovatia M."/>
            <person name="Cooper J."/>
            <person name="Damon W."/>
            <person name="Desjardin D."/>
            <person name="Finy P."/>
            <person name="Geml J."/>
            <person name="Haridas S."/>
            <person name="Hughes K."/>
            <person name="Justo A."/>
            <person name="Karasinski D."/>
            <person name="Kautmanova I."/>
            <person name="Kiss B."/>
            <person name="Kocsube S."/>
            <person name="Kotiranta H."/>
            <person name="LaButti K.M."/>
            <person name="Lechner B.E."/>
            <person name="Liimatainen K."/>
            <person name="Lipzen A."/>
            <person name="Lukacs Z."/>
            <person name="Mihaltcheva S."/>
            <person name="Morgado L.N."/>
            <person name="Niskanen T."/>
            <person name="Noordeloos M.E."/>
            <person name="Ohm R.A."/>
            <person name="Ortiz-Santana B."/>
            <person name="Ovrebo C."/>
            <person name="Racz N."/>
            <person name="Riley R."/>
            <person name="Savchenko A."/>
            <person name="Shiryaev A."/>
            <person name="Soop K."/>
            <person name="Spirin V."/>
            <person name="Szebenyi C."/>
            <person name="Tomsovsky M."/>
            <person name="Tulloss R.E."/>
            <person name="Uehling J."/>
            <person name="Grigoriev I.V."/>
            <person name="Vagvolgyi C."/>
            <person name="Papp T."/>
            <person name="Martin F.M."/>
            <person name="Miettinen O."/>
            <person name="Hibbett D.S."/>
            <person name="Nagy L.G."/>
        </authorList>
    </citation>
    <scope>NUCLEOTIDE SEQUENCE [LARGE SCALE GENOMIC DNA]</scope>
    <source>
        <strain evidence="1 2">CBS 309.79</strain>
    </source>
</reference>
<gene>
    <name evidence="1" type="ORF">BDV98DRAFT_351908</name>
</gene>
<keyword evidence="2" id="KW-1185">Reference proteome</keyword>
<dbReference type="Proteomes" id="UP000305067">
    <property type="component" value="Unassembled WGS sequence"/>
</dbReference>
<accession>A0A5C3QTL5</accession>
<name>A0A5C3QTL5_9AGAR</name>
<protein>
    <submittedName>
        <fullName evidence="1">Uncharacterized protein</fullName>
    </submittedName>
</protein>
<dbReference type="AlphaFoldDB" id="A0A5C3QTL5"/>
<dbReference type="EMBL" id="ML178819">
    <property type="protein sequence ID" value="TFL03881.1"/>
    <property type="molecule type" value="Genomic_DNA"/>
</dbReference>
<organism evidence="1 2">
    <name type="scientific">Pterulicium gracile</name>
    <dbReference type="NCBI Taxonomy" id="1884261"/>
    <lineage>
        <taxon>Eukaryota</taxon>
        <taxon>Fungi</taxon>
        <taxon>Dikarya</taxon>
        <taxon>Basidiomycota</taxon>
        <taxon>Agaricomycotina</taxon>
        <taxon>Agaricomycetes</taxon>
        <taxon>Agaricomycetidae</taxon>
        <taxon>Agaricales</taxon>
        <taxon>Pleurotineae</taxon>
        <taxon>Pterulaceae</taxon>
        <taxon>Pterulicium</taxon>
    </lineage>
</organism>
<evidence type="ECO:0000313" key="2">
    <source>
        <dbReference type="Proteomes" id="UP000305067"/>
    </source>
</evidence>
<evidence type="ECO:0000313" key="1">
    <source>
        <dbReference type="EMBL" id="TFL03881.1"/>
    </source>
</evidence>
<sequence>MTIMYPRKHVTVQSTASIPLISLIVAFPSQRDEFRYGPAKRFRVQLDFSKDTPGIRSPTPSSDRLSQTGDIAVSMEASPAMVCVGSRGLRATWLETRLEHRRVSVNGDALQGARGRLEEENHQGGFNSSSGCSPVLSYRLLGTGNGRGQWTRLFSFADWTCMHLGFLRYV</sequence>